<reference evidence="4" key="2">
    <citation type="submission" date="2014-06" db="EMBL/GenBank/DDBJ databases">
        <authorList>
            <person name="Genoscope - CEA"/>
        </authorList>
    </citation>
    <scope>NUCLEOTIDE SEQUENCE</scope>
</reference>
<reference evidence="4 5" key="1">
    <citation type="journal article" date="2014" name="Science">
        <title>Plant genetics. Early allopolyploid evolution in the post-Neolithic Brassica napus oilseed genome.</title>
        <authorList>
            <person name="Chalhoub B."/>
            <person name="Denoeud F."/>
            <person name="Liu S."/>
            <person name="Parkin I.A."/>
            <person name="Tang H."/>
            <person name="Wang X."/>
            <person name="Chiquet J."/>
            <person name="Belcram H."/>
            <person name="Tong C."/>
            <person name="Samans B."/>
            <person name="Correa M."/>
            <person name="Da Silva C."/>
            <person name="Just J."/>
            <person name="Falentin C."/>
            <person name="Koh C.S."/>
            <person name="Le Clainche I."/>
            <person name="Bernard M."/>
            <person name="Bento P."/>
            <person name="Noel B."/>
            <person name="Labadie K."/>
            <person name="Alberti A."/>
            <person name="Charles M."/>
            <person name="Arnaud D."/>
            <person name="Guo H."/>
            <person name="Daviaud C."/>
            <person name="Alamery S."/>
            <person name="Jabbari K."/>
            <person name="Zhao M."/>
            <person name="Edger P.P."/>
            <person name="Chelaifa H."/>
            <person name="Tack D."/>
            <person name="Lassalle G."/>
            <person name="Mestiri I."/>
            <person name="Schnel N."/>
            <person name="Le Paslier M.C."/>
            <person name="Fan G."/>
            <person name="Renault V."/>
            <person name="Bayer P.E."/>
            <person name="Golicz A.A."/>
            <person name="Manoli S."/>
            <person name="Lee T.H."/>
            <person name="Thi V.H."/>
            <person name="Chalabi S."/>
            <person name="Hu Q."/>
            <person name="Fan C."/>
            <person name="Tollenaere R."/>
            <person name="Lu Y."/>
            <person name="Battail C."/>
            <person name="Shen J."/>
            <person name="Sidebottom C.H."/>
            <person name="Wang X."/>
            <person name="Canaguier A."/>
            <person name="Chauveau A."/>
            <person name="Berard A."/>
            <person name="Deniot G."/>
            <person name="Guan M."/>
            <person name="Liu Z."/>
            <person name="Sun F."/>
            <person name="Lim Y.P."/>
            <person name="Lyons E."/>
            <person name="Town C.D."/>
            <person name="Bancroft I."/>
            <person name="Wang X."/>
            <person name="Meng J."/>
            <person name="Ma J."/>
            <person name="Pires J.C."/>
            <person name="King G.J."/>
            <person name="Brunel D."/>
            <person name="Delourme R."/>
            <person name="Renard M."/>
            <person name="Aury J.M."/>
            <person name="Adams K.L."/>
            <person name="Batley J."/>
            <person name="Snowdon R.J."/>
            <person name="Tost J."/>
            <person name="Edwards D."/>
            <person name="Zhou Y."/>
            <person name="Hua W."/>
            <person name="Sharpe A.G."/>
            <person name="Paterson A.H."/>
            <person name="Guan C."/>
            <person name="Wincker P."/>
        </authorList>
    </citation>
    <scope>NUCLEOTIDE SEQUENCE [LARGE SCALE GENOMIC DNA]</scope>
    <source>
        <strain evidence="5">cv. Darmor-bzh</strain>
    </source>
</reference>
<dbReference type="EMBL" id="LK033128">
    <property type="protein sequence ID" value="CDY52773.1"/>
    <property type="molecule type" value="Genomic_DNA"/>
</dbReference>
<accession>A0A078IUT0</accession>
<dbReference type="PANTHER" id="PTHR31286:SF148">
    <property type="entry name" value="DUF4283 DOMAIN-CONTAINING PROTEIN"/>
    <property type="match status" value="1"/>
</dbReference>
<reference evidence="3" key="3">
    <citation type="submission" date="2021-01" db="EMBL/GenBank/DDBJ databases">
        <authorList>
            <consortium name="Genoscope - CEA"/>
            <person name="William W."/>
        </authorList>
    </citation>
    <scope>NUCLEOTIDE SEQUENCE</scope>
</reference>
<evidence type="ECO:0000313" key="4">
    <source>
        <dbReference type="EMBL" id="CDY52773.1"/>
    </source>
</evidence>
<feature type="compositionally biased region" description="Polar residues" evidence="1">
    <location>
        <begin position="389"/>
        <end position="400"/>
    </location>
</feature>
<feature type="compositionally biased region" description="Acidic residues" evidence="1">
    <location>
        <begin position="1"/>
        <end position="11"/>
    </location>
</feature>
<dbReference type="AlphaFoldDB" id="A0A078IUT0"/>
<sequence length="496" mass="54644">MAPLDDGDSEGENPSGGGGGGGSVSTGTKEGDLVCVSVRDSESREVQGGTLNLDKEGKQEESEGGRLGDMVDSPISIKDDASKTDSPWLKNSQAGPSEPVIEVVGGVASMQIPEDIFDGSELLWKSFVVGYFIGDAPHIGSVHATVNRIWSSPKAGSKIDVQFIEKNTFLFRIDNSQMRTRVLQRKYWHIRDVPLVVNVWSLESALNPPDLTSMPPWVDLCGVPNDLYSHKCLKCLTRAVGRFVKLHPNTERLNLYEPLVEKITFKDKEGVEREIGVNFPWLPLRCTMCRKWGHKGQDCTGKDVKLLKKQEEGEKGKQGENSVDVAKDIGLDGRALIDINHKAFEEQHLKAREKAQGIQLIEPTTEAFHTADTGSWENVHGRRKGTEVGGSQSHQGSLQKRYTDEKGITVSPSRFSPLQDINEDEEEEKEELLKEVEDGKILESKAAGKKIQRTQVMSGRRSAASGKQTRSKVARSKDLLYVGLQGTSKKASGRKL</sequence>
<evidence type="ECO:0000256" key="1">
    <source>
        <dbReference type="SAM" id="MobiDB-lite"/>
    </source>
</evidence>
<dbReference type="OMA" id="DINHKAF"/>
<dbReference type="InterPro" id="IPR025558">
    <property type="entry name" value="DUF4283"/>
</dbReference>
<dbReference type="Proteomes" id="UP000028999">
    <property type="component" value="Unassembled WGS sequence"/>
</dbReference>
<protein>
    <submittedName>
        <fullName evidence="3">(rape) hypothetical protein</fullName>
    </submittedName>
    <submittedName>
        <fullName evidence="4">BnaC03g74910D protein</fullName>
    </submittedName>
</protein>
<evidence type="ECO:0000313" key="5">
    <source>
        <dbReference type="Proteomes" id="UP000028999"/>
    </source>
</evidence>
<proteinExistence type="predicted"/>
<evidence type="ECO:0000313" key="3">
    <source>
        <dbReference type="EMBL" id="CAF1708625.1"/>
    </source>
</evidence>
<dbReference type="InterPro" id="IPR040256">
    <property type="entry name" value="At4g02000-like"/>
</dbReference>
<name>A0A078IUT0_BRANA</name>
<feature type="region of interest" description="Disordered" evidence="1">
    <location>
        <begin position="1"/>
        <end position="95"/>
    </location>
</feature>
<feature type="compositionally biased region" description="Acidic residues" evidence="1">
    <location>
        <begin position="421"/>
        <end position="430"/>
    </location>
</feature>
<feature type="domain" description="DUF4283" evidence="2">
    <location>
        <begin position="122"/>
        <end position="207"/>
    </location>
</feature>
<feature type="compositionally biased region" description="Basic and acidic residues" evidence="1">
    <location>
        <begin position="53"/>
        <end position="66"/>
    </location>
</feature>
<organism evidence="4 5">
    <name type="scientific">Brassica napus</name>
    <name type="common">Rape</name>
    <dbReference type="NCBI Taxonomy" id="3708"/>
    <lineage>
        <taxon>Eukaryota</taxon>
        <taxon>Viridiplantae</taxon>
        <taxon>Streptophyta</taxon>
        <taxon>Embryophyta</taxon>
        <taxon>Tracheophyta</taxon>
        <taxon>Spermatophyta</taxon>
        <taxon>Magnoliopsida</taxon>
        <taxon>eudicotyledons</taxon>
        <taxon>Gunneridae</taxon>
        <taxon>Pentapetalae</taxon>
        <taxon>rosids</taxon>
        <taxon>malvids</taxon>
        <taxon>Brassicales</taxon>
        <taxon>Brassicaceae</taxon>
        <taxon>Brassiceae</taxon>
        <taxon>Brassica</taxon>
    </lineage>
</organism>
<dbReference type="Gramene" id="CDY52773">
    <property type="protein sequence ID" value="CDY52773"/>
    <property type="gene ID" value="GSBRNA2T00007820001"/>
</dbReference>
<gene>
    <name evidence="4" type="primary">BnaC03g74910D</name>
    <name evidence="3" type="ORF">DARMORV10_C03P69600.1</name>
    <name evidence="4" type="ORF">GSBRNA2T00007820001</name>
</gene>
<feature type="compositionally biased region" description="Gly residues" evidence="1">
    <location>
        <begin position="14"/>
        <end position="24"/>
    </location>
</feature>
<evidence type="ECO:0000259" key="2">
    <source>
        <dbReference type="Pfam" id="PF14111"/>
    </source>
</evidence>
<dbReference type="Proteomes" id="UP001295469">
    <property type="component" value="Chromosome C03"/>
</dbReference>
<dbReference type="EMBL" id="HG994367">
    <property type="protein sequence ID" value="CAF1708625.1"/>
    <property type="molecule type" value="Genomic_DNA"/>
</dbReference>
<feature type="region of interest" description="Disordered" evidence="1">
    <location>
        <begin position="452"/>
        <end position="472"/>
    </location>
</feature>
<dbReference type="PaxDb" id="3708-A0A078IUT0"/>
<dbReference type="PANTHER" id="PTHR31286">
    <property type="entry name" value="GLYCINE-RICH CELL WALL STRUCTURAL PROTEIN 1.8-LIKE"/>
    <property type="match status" value="1"/>
</dbReference>
<dbReference type="Pfam" id="PF14111">
    <property type="entry name" value="DUF4283"/>
    <property type="match status" value="1"/>
</dbReference>
<feature type="region of interest" description="Disordered" evidence="1">
    <location>
        <begin position="369"/>
        <end position="430"/>
    </location>
</feature>
<keyword evidence="5" id="KW-1185">Reference proteome</keyword>